<dbReference type="SUPFAM" id="SSF52058">
    <property type="entry name" value="L domain-like"/>
    <property type="match status" value="3"/>
</dbReference>
<sequence length="879" mass="99522">MFIIPYRTTKVLKKMNFSTSLPNISDPQTQEAILAAIPQLTEQEREQLINQILQEGNRKSKQSIRLDFLAAACLDLIDTPTSSIVQAVSAQLNRWLPPTNSRNADTLAEQAGTLAIKPLIDWLSANGTQQEKQRSFCLRTLLHIPGLLSLQALHTYLQNTNTPFTIEDALRYWKMARDPDGYGQYILALVFEQRGVTHLRLLKPSDMRGLQYLTMLESLYLDHYGGLHDLTPLAGLSSLKYLYMPKCKRVVDLSPLATLSNLEVLDITKCSAIQSLAPLRNLRKLREIHMQECTQINDISGLVNKPNLVELTLHTLKNLESIPTVVGLTGLKRLTIRYLHKLKDIRGLGDLAQLDLLEIDECSKLKDLQPLANLPRLQEIRIRHCSRITNLRPLTSIATLTTFRIQTINVKGMVQWSQLQQLRSLEVIAEDYFTDLQEFGCIPHLEELRFHNNQTSDFSTNPQHYNRWTTNNVNIESFSGIEQATHLKSFIYKAGNDNTTPMDFSPLCALPNLTKLELSNIHVQNLDVLADLQQLEILRLENFHQLASLQGLSNLPALRQLSFSQCSVPDLNPIRTCPNLKTLEFELTDNPLDLAPLHALPALQELMVSFYVQGSFLNIESLQGQPTLRKLDLRGTQLPNTSVLATLPALEQLDMHIHEIALHTFASLPTLTSLCIDGDTVTDLIFLKNFPLLQSLTIHQQSNLLSLQGIEHLQQLQHLDCNGVHSLQDVSALAMLTNLRTLSLSGARNVRDISPLSGLTQLEALNLNHCEVEDLTPLRSLTHLRQLYLFGCRDKDLSPLAGLIELEKIEYFTPSEDLTPLLHLPKLRHVSLVRLALLYADVHTGLMQLFARPEIHFILGYEHHLCRYDDFSKEIARWL</sequence>
<accession>A0A8J3I908</accession>
<comment type="caution">
    <text evidence="4">The sequence shown here is derived from an EMBL/GenBank/DDBJ whole genome shotgun (WGS) entry which is preliminary data.</text>
</comment>
<reference evidence="4" key="1">
    <citation type="submission" date="2020-10" db="EMBL/GenBank/DDBJ databases">
        <title>Taxonomic study of unclassified bacteria belonging to the class Ktedonobacteria.</title>
        <authorList>
            <person name="Yabe S."/>
            <person name="Wang C.M."/>
            <person name="Zheng Y."/>
            <person name="Sakai Y."/>
            <person name="Cavaletti L."/>
            <person name="Monciardini P."/>
            <person name="Donadio S."/>
        </authorList>
    </citation>
    <scope>NUCLEOTIDE SEQUENCE</scope>
    <source>
        <strain evidence="4">ID150040</strain>
    </source>
</reference>
<dbReference type="EMBL" id="BNJK01000001">
    <property type="protein sequence ID" value="GHO90131.1"/>
    <property type="molecule type" value="Genomic_DNA"/>
</dbReference>
<evidence type="ECO:0000256" key="1">
    <source>
        <dbReference type="ARBA" id="ARBA00022614"/>
    </source>
</evidence>
<proteinExistence type="predicted"/>
<dbReference type="InterPro" id="IPR057135">
    <property type="entry name" value="At4g27190-like_LRR"/>
</dbReference>
<organism evidence="4 5">
    <name type="scientific">Reticulibacter mediterranei</name>
    <dbReference type="NCBI Taxonomy" id="2778369"/>
    <lineage>
        <taxon>Bacteria</taxon>
        <taxon>Bacillati</taxon>
        <taxon>Chloroflexota</taxon>
        <taxon>Ktedonobacteria</taxon>
        <taxon>Ktedonobacterales</taxon>
        <taxon>Reticulibacteraceae</taxon>
        <taxon>Reticulibacter</taxon>
    </lineage>
</organism>
<dbReference type="InterPro" id="IPR032675">
    <property type="entry name" value="LRR_dom_sf"/>
</dbReference>
<dbReference type="PANTHER" id="PTHR46652:SF8">
    <property type="entry name" value="LEUCINE RICH REPEAT CONTAINING 23"/>
    <property type="match status" value="1"/>
</dbReference>
<dbReference type="PANTHER" id="PTHR46652">
    <property type="entry name" value="LEUCINE-RICH REPEAT AND IQ DOMAIN-CONTAINING PROTEIN 1-RELATED"/>
    <property type="match status" value="1"/>
</dbReference>
<gene>
    <name evidence="4" type="ORF">KSF_001790</name>
</gene>
<dbReference type="Pfam" id="PF23247">
    <property type="entry name" value="LRR_RPS2"/>
    <property type="match status" value="1"/>
</dbReference>
<dbReference type="InterPro" id="IPR050836">
    <property type="entry name" value="SDS22/Internalin_LRR"/>
</dbReference>
<dbReference type="Gene3D" id="3.80.10.10">
    <property type="entry name" value="Ribonuclease Inhibitor"/>
    <property type="match status" value="3"/>
</dbReference>
<keyword evidence="5" id="KW-1185">Reference proteome</keyword>
<protein>
    <recommendedName>
        <fullName evidence="3">Disease resistance protein At4g27190-like leucine-rich repeats domain-containing protein</fullName>
    </recommendedName>
</protein>
<keyword evidence="2" id="KW-0677">Repeat</keyword>
<name>A0A8J3I908_9CHLR</name>
<feature type="domain" description="Disease resistance protein At4g27190-like leucine-rich repeats" evidence="3">
    <location>
        <begin position="257"/>
        <end position="385"/>
    </location>
</feature>
<evidence type="ECO:0000313" key="5">
    <source>
        <dbReference type="Proteomes" id="UP000597444"/>
    </source>
</evidence>
<dbReference type="PROSITE" id="PS51450">
    <property type="entry name" value="LRR"/>
    <property type="match status" value="1"/>
</dbReference>
<dbReference type="AlphaFoldDB" id="A0A8J3I908"/>
<evidence type="ECO:0000313" key="4">
    <source>
        <dbReference type="EMBL" id="GHO90131.1"/>
    </source>
</evidence>
<keyword evidence="1" id="KW-0433">Leucine-rich repeat</keyword>
<dbReference type="Proteomes" id="UP000597444">
    <property type="component" value="Unassembled WGS sequence"/>
</dbReference>
<dbReference type="InterPro" id="IPR001611">
    <property type="entry name" value="Leu-rich_rpt"/>
</dbReference>
<evidence type="ECO:0000256" key="2">
    <source>
        <dbReference type="ARBA" id="ARBA00022737"/>
    </source>
</evidence>
<evidence type="ECO:0000259" key="3">
    <source>
        <dbReference type="Pfam" id="PF23247"/>
    </source>
</evidence>